<keyword evidence="2" id="KW-1185">Reference proteome</keyword>
<protein>
    <submittedName>
        <fullName evidence="1">Uncharacterized protein</fullName>
    </submittedName>
</protein>
<dbReference type="RefSeq" id="WP_379686706.1">
    <property type="nucleotide sequence ID" value="NZ_JBHLYW010000009.1"/>
</dbReference>
<name>A0ABV6BQI6_9FLAO</name>
<sequence>MKKIILILVMIFISCKRENDEYDRILKSLEKNYVNSELPRKDLLLCFQIDSTKFHNDSIEYKKAILLFYKQKQPFIEYLMKNKNQSNRYNNWIFTTNPCSSTLEENDYISNSKGSIILIDNLLIGDHKNIIINDYTHKIDYKTLESIIEENQDQSYQELRADYIKYLEELR</sequence>
<dbReference type="EMBL" id="JBHLYW010000009">
    <property type="protein sequence ID" value="MFC0077708.1"/>
    <property type="molecule type" value="Genomic_DNA"/>
</dbReference>
<gene>
    <name evidence="1" type="ORF">ACFFLS_11705</name>
</gene>
<evidence type="ECO:0000313" key="1">
    <source>
        <dbReference type="EMBL" id="MFC0077708.1"/>
    </source>
</evidence>
<organism evidence="1 2">
    <name type="scientific">Flavobacterium procerum</name>
    <dbReference type="NCBI Taxonomy" id="1455569"/>
    <lineage>
        <taxon>Bacteria</taxon>
        <taxon>Pseudomonadati</taxon>
        <taxon>Bacteroidota</taxon>
        <taxon>Flavobacteriia</taxon>
        <taxon>Flavobacteriales</taxon>
        <taxon>Flavobacteriaceae</taxon>
        <taxon>Flavobacterium</taxon>
    </lineage>
</organism>
<proteinExistence type="predicted"/>
<dbReference type="Proteomes" id="UP001589734">
    <property type="component" value="Unassembled WGS sequence"/>
</dbReference>
<evidence type="ECO:0000313" key="2">
    <source>
        <dbReference type="Proteomes" id="UP001589734"/>
    </source>
</evidence>
<reference evidence="1 2" key="1">
    <citation type="submission" date="2024-09" db="EMBL/GenBank/DDBJ databases">
        <authorList>
            <person name="Sun Q."/>
            <person name="Mori K."/>
        </authorList>
    </citation>
    <scope>NUCLEOTIDE SEQUENCE [LARGE SCALE GENOMIC DNA]</scope>
    <source>
        <strain evidence="1 2">CGMCC 1.12926</strain>
    </source>
</reference>
<dbReference type="PROSITE" id="PS51257">
    <property type="entry name" value="PROKAR_LIPOPROTEIN"/>
    <property type="match status" value="1"/>
</dbReference>
<comment type="caution">
    <text evidence="1">The sequence shown here is derived from an EMBL/GenBank/DDBJ whole genome shotgun (WGS) entry which is preliminary data.</text>
</comment>
<accession>A0ABV6BQI6</accession>